<gene>
    <name evidence="7" type="ORF">PWYN_06120</name>
</gene>
<evidence type="ECO:0000256" key="2">
    <source>
        <dbReference type="ARBA" id="ARBA00022679"/>
    </source>
</evidence>
<dbReference type="RefSeq" id="WP_036649442.1">
    <property type="nucleotide sequence ID" value="NZ_JQCR01000002.1"/>
</dbReference>
<dbReference type="OrthoDB" id="9813569at2"/>
<dbReference type="InterPro" id="IPR029056">
    <property type="entry name" value="Ribokinase-like"/>
</dbReference>
<comment type="caution">
    <text evidence="7">The sequence shown here is derived from an EMBL/GenBank/DDBJ whole genome shotgun (WGS) entry which is preliminary data.</text>
</comment>
<keyword evidence="2" id="KW-0808">Transferase</keyword>
<feature type="domain" description="Carbohydrate kinase PfkB" evidence="6">
    <location>
        <begin position="1"/>
        <end position="307"/>
    </location>
</feature>
<dbReference type="GO" id="GO:0005524">
    <property type="term" value="F:ATP binding"/>
    <property type="evidence" value="ECO:0007669"/>
    <property type="project" value="UniProtKB-KW"/>
</dbReference>
<dbReference type="GO" id="GO:0016301">
    <property type="term" value="F:kinase activity"/>
    <property type="evidence" value="ECO:0007669"/>
    <property type="project" value="UniProtKB-KW"/>
</dbReference>
<dbReference type="EMBL" id="JQCR01000002">
    <property type="protein sequence ID" value="KGE18972.1"/>
    <property type="molecule type" value="Genomic_DNA"/>
</dbReference>
<reference evidence="7 8" key="2">
    <citation type="submission" date="2014-10" db="EMBL/GenBank/DDBJ databases">
        <title>Comparative genomics of the Paenibacillus odorifer group.</title>
        <authorList>
            <person name="Tsai Y.-C."/>
            <person name="Martin N."/>
            <person name="Korlach J."/>
            <person name="Wiedmann M."/>
        </authorList>
    </citation>
    <scope>NUCLEOTIDE SEQUENCE [LARGE SCALE GENOMIC DNA]</scope>
    <source>
        <strain evidence="7 8">DSM 18334</strain>
    </source>
</reference>
<evidence type="ECO:0000313" key="8">
    <source>
        <dbReference type="Proteomes" id="UP000029734"/>
    </source>
</evidence>
<dbReference type="PROSITE" id="PS00584">
    <property type="entry name" value="PFKB_KINASES_2"/>
    <property type="match status" value="1"/>
</dbReference>
<dbReference type="Proteomes" id="UP000029734">
    <property type="component" value="Unassembled WGS sequence"/>
</dbReference>
<proteinExistence type="inferred from homology"/>
<dbReference type="SUPFAM" id="SSF53613">
    <property type="entry name" value="Ribokinase-like"/>
    <property type="match status" value="1"/>
</dbReference>
<dbReference type="InterPro" id="IPR011611">
    <property type="entry name" value="PfkB_dom"/>
</dbReference>
<dbReference type="PANTHER" id="PTHR43085:SF1">
    <property type="entry name" value="PSEUDOURIDINE KINASE-RELATED"/>
    <property type="match status" value="1"/>
</dbReference>
<protein>
    <submittedName>
        <fullName evidence="7">Sugar kinase</fullName>
    </submittedName>
</protein>
<dbReference type="CDD" id="cd01167">
    <property type="entry name" value="bac_FRK"/>
    <property type="match status" value="1"/>
</dbReference>
<evidence type="ECO:0000259" key="6">
    <source>
        <dbReference type="Pfam" id="PF00294"/>
    </source>
</evidence>
<accession>A0A098MBP7</accession>
<dbReference type="AlphaFoldDB" id="A0A098MBP7"/>
<evidence type="ECO:0000256" key="4">
    <source>
        <dbReference type="ARBA" id="ARBA00022777"/>
    </source>
</evidence>
<name>A0A098MBP7_9BACL</name>
<sequence>MADVVALGEVLVDFTPAGLSENGNIRFERNPGGAPANVLAVMAKLGVSTAFIGKVGQDQFGKYLQITLNECGIDTQGIVFSEDVRTTLAFVHLDEDGDRDFSFYRNPGADMMLQASEVNLEQLEGIKIFHFGSLSMTHEPSATATLTACKHAKKNGALISYDPNYRAALWKDEESAIQAIHRGLLLADIVKISHEELELLTGTSDLDKGSLILLDQFDLQVLLVTLGEQGCFIGLRGESALVPGFEVTAIDTTGAGDAFFGGFLYKVLSRNTPLNHFTKVDYLESVQFANAVGALVTTKKGAIPSIPDFAEIEKLLNS</sequence>
<organism evidence="7 8">
    <name type="scientific">Paenibacillus wynnii</name>
    <dbReference type="NCBI Taxonomy" id="268407"/>
    <lineage>
        <taxon>Bacteria</taxon>
        <taxon>Bacillati</taxon>
        <taxon>Bacillota</taxon>
        <taxon>Bacilli</taxon>
        <taxon>Bacillales</taxon>
        <taxon>Paenibacillaceae</taxon>
        <taxon>Paenibacillus</taxon>
    </lineage>
</organism>
<dbReference type="PANTHER" id="PTHR43085">
    <property type="entry name" value="HEXOKINASE FAMILY MEMBER"/>
    <property type="match status" value="1"/>
</dbReference>
<keyword evidence="5" id="KW-0067">ATP-binding</keyword>
<dbReference type="Gene3D" id="3.40.1190.20">
    <property type="match status" value="1"/>
</dbReference>
<keyword evidence="4 7" id="KW-0418">Kinase</keyword>
<evidence type="ECO:0000256" key="5">
    <source>
        <dbReference type="ARBA" id="ARBA00022840"/>
    </source>
</evidence>
<dbReference type="eggNOG" id="COG0524">
    <property type="taxonomic scope" value="Bacteria"/>
</dbReference>
<evidence type="ECO:0000256" key="3">
    <source>
        <dbReference type="ARBA" id="ARBA00022741"/>
    </source>
</evidence>
<comment type="similarity">
    <text evidence="1">Belongs to the carbohydrate kinase PfkB family.</text>
</comment>
<keyword evidence="3" id="KW-0547">Nucleotide-binding</keyword>
<keyword evidence="8" id="KW-1185">Reference proteome</keyword>
<dbReference type="Pfam" id="PF00294">
    <property type="entry name" value="PfkB"/>
    <property type="match status" value="1"/>
</dbReference>
<dbReference type="InterPro" id="IPR002173">
    <property type="entry name" value="Carboh/pur_kinase_PfkB_CS"/>
</dbReference>
<dbReference type="STRING" id="268407.PWYN_06120"/>
<dbReference type="InterPro" id="IPR050306">
    <property type="entry name" value="PfkB_Carbo_kinase"/>
</dbReference>
<evidence type="ECO:0000256" key="1">
    <source>
        <dbReference type="ARBA" id="ARBA00010688"/>
    </source>
</evidence>
<reference evidence="7 8" key="1">
    <citation type="submission" date="2014-08" db="EMBL/GenBank/DDBJ databases">
        <authorList>
            <person name="den Bakker H.C."/>
        </authorList>
    </citation>
    <scope>NUCLEOTIDE SEQUENCE [LARGE SCALE GENOMIC DNA]</scope>
    <source>
        <strain evidence="7 8">DSM 18334</strain>
    </source>
</reference>
<evidence type="ECO:0000313" key="7">
    <source>
        <dbReference type="EMBL" id="KGE18972.1"/>
    </source>
</evidence>